<evidence type="ECO:0000313" key="5">
    <source>
        <dbReference type="WBParaSite" id="sdigi.contig29.g2206.t1"/>
    </source>
</evidence>
<evidence type="ECO:0000256" key="1">
    <source>
        <dbReference type="SAM" id="MobiDB-lite"/>
    </source>
</evidence>
<keyword evidence="4" id="KW-1185">Reference proteome</keyword>
<feature type="compositionally biased region" description="Basic and acidic residues" evidence="1">
    <location>
        <begin position="532"/>
        <end position="548"/>
    </location>
</feature>
<dbReference type="Proteomes" id="UP000887581">
    <property type="component" value="Unplaced"/>
</dbReference>
<feature type="chain" id="PRO_5036675304" evidence="2">
    <location>
        <begin position="26"/>
        <end position="639"/>
    </location>
</feature>
<proteinExistence type="predicted"/>
<dbReference type="SMART" id="SM00137">
    <property type="entry name" value="MAM"/>
    <property type="match status" value="1"/>
</dbReference>
<reference evidence="5" key="1">
    <citation type="submission" date="2022-11" db="UniProtKB">
        <authorList>
            <consortium name="WormBaseParasite"/>
        </authorList>
    </citation>
    <scope>IDENTIFICATION</scope>
</reference>
<organism evidence="4 5">
    <name type="scientific">Setaria digitata</name>
    <dbReference type="NCBI Taxonomy" id="48799"/>
    <lineage>
        <taxon>Eukaryota</taxon>
        <taxon>Metazoa</taxon>
        <taxon>Ecdysozoa</taxon>
        <taxon>Nematoda</taxon>
        <taxon>Chromadorea</taxon>
        <taxon>Rhabditida</taxon>
        <taxon>Spirurina</taxon>
        <taxon>Spiruromorpha</taxon>
        <taxon>Filarioidea</taxon>
        <taxon>Setariidae</taxon>
        <taxon>Setaria</taxon>
    </lineage>
</organism>
<keyword evidence="2" id="KW-0732">Signal</keyword>
<dbReference type="Gene3D" id="2.60.120.200">
    <property type="match status" value="1"/>
</dbReference>
<feature type="region of interest" description="Disordered" evidence="1">
    <location>
        <begin position="425"/>
        <end position="448"/>
    </location>
</feature>
<feature type="region of interest" description="Disordered" evidence="1">
    <location>
        <begin position="532"/>
        <end position="556"/>
    </location>
</feature>
<evidence type="ECO:0000259" key="3">
    <source>
        <dbReference type="PROSITE" id="PS50060"/>
    </source>
</evidence>
<dbReference type="SUPFAM" id="SSF49899">
    <property type="entry name" value="Concanavalin A-like lectins/glucanases"/>
    <property type="match status" value="1"/>
</dbReference>
<dbReference type="AlphaFoldDB" id="A0A915PNL1"/>
<protein>
    <submittedName>
        <fullName evidence="5">MAM domain-containing protein</fullName>
    </submittedName>
</protein>
<feature type="signal peptide" evidence="2">
    <location>
        <begin position="1"/>
        <end position="25"/>
    </location>
</feature>
<dbReference type="InterPro" id="IPR000998">
    <property type="entry name" value="MAM_dom"/>
</dbReference>
<dbReference type="PROSITE" id="PS50060">
    <property type="entry name" value="MAM_2"/>
    <property type="match status" value="1"/>
</dbReference>
<accession>A0A915PNL1</accession>
<dbReference type="WBParaSite" id="sdigi.contig29.g2206.t1">
    <property type="protein sequence ID" value="sdigi.contig29.g2206.t1"/>
    <property type="gene ID" value="sdigi.contig29.g2206"/>
</dbReference>
<evidence type="ECO:0000256" key="2">
    <source>
        <dbReference type="SAM" id="SignalP"/>
    </source>
</evidence>
<feature type="domain" description="MAM" evidence="3">
    <location>
        <begin position="30"/>
        <end position="174"/>
    </location>
</feature>
<feature type="compositionally biased region" description="Polar residues" evidence="1">
    <location>
        <begin position="428"/>
        <end position="448"/>
    </location>
</feature>
<sequence length="639" mass="72230">MSTGFYPFFSVISVVIFHSITEAETQGTNLSCNFDDGTLCGWRSDSDLWLIGANISINSFQFIPHFSDTAEGHLISAEVEKYDECEGMLSFRYWKSNNISKLDVCITQQNTFVCMYTAPDNEISKEFQWNKQTINFPGNLSTPFKIVFRARNIHTPSDIVAIDEIEYNINPAKAFASLIPVKQTNTISEKILLGKQTIITSCFAVQCTFIVSPCAWTLEAPWHHLKGNIALDSEGEGLAKSGFFQVPTDAFFEMDVWISDNAVLTILENLGKKLMIWRREGLYDEDGWRRLRIPVQARKQPFQLILKGTVPSNNFITISNTKLVDATGNEIGCHVNPLLESIILHPNNTERLTAFQQLDINQMAPTVKILKDNGNESLRSSTSKLIETNEIPFTAPMISSIYALPPKLRTREMWKPLSLNDKIKEVSENQSRFQPRITNDPNEQQQNKSPLISFRQNGLDAKSNTSIQFSQNNPSAEMKELNKLLSKIAGQPLLEMQLRQLAQRFRFTHIDAEQGLRMLRNFMDSKGFQFKTREPSTGVEEKRSEKPKPIIPVNAPSYFTSMSPRGSQLSSLLSFLPNELRKQFASESKAQHLSDEIVKRLSTIISAPRSNIDVQLPLTRNHLDFIVHNAAAATVTPLD</sequence>
<evidence type="ECO:0000313" key="4">
    <source>
        <dbReference type="Proteomes" id="UP000887581"/>
    </source>
</evidence>
<name>A0A915PNL1_9BILA</name>
<dbReference type="GO" id="GO:0016020">
    <property type="term" value="C:membrane"/>
    <property type="evidence" value="ECO:0007669"/>
    <property type="project" value="InterPro"/>
</dbReference>
<dbReference type="InterPro" id="IPR013320">
    <property type="entry name" value="ConA-like_dom_sf"/>
</dbReference>